<feature type="non-terminal residue" evidence="1">
    <location>
        <position position="1"/>
    </location>
</feature>
<organism evidence="1 2">
    <name type="scientific">SAR324 cluster bacterium</name>
    <dbReference type="NCBI Taxonomy" id="2024889"/>
    <lineage>
        <taxon>Bacteria</taxon>
        <taxon>Deltaproteobacteria</taxon>
        <taxon>SAR324 cluster</taxon>
    </lineage>
</organism>
<dbReference type="InterPro" id="IPR007197">
    <property type="entry name" value="rSAM"/>
</dbReference>
<gene>
    <name evidence="1" type="ORF">GYA55_06405</name>
</gene>
<evidence type="ECO:0000313" key="2">
    <source>
        <dbReference type="Proteomes" id="UP000524246"/>
    </source>
</evidence>
<dbReference type="GO" id="GO:0003824">
    <property type="term" value="F:catalytic activity"/>
    <property type="evidence" value="ECO:0007669"/>
    <property type="project" value="InterPro"/>
</dbReference>
<dbReference type="SFLD" id="SFLDS00029">
    <property type="entry name" value="Radical_SAM"/>
    <property type="match status" value="1"/>
</dbReference>
<dbReference type="SUPFAM" id="SSF102114">
    <property type="entry name" value="Radical SAM enzymes"/>
    <property type="match status" value="1"/>
</dbReference>
<proteinExistence type="predicted"/>
<dbReference type="GO" id="GO:0051536">
    <property type="term" value="F:iron-sulfur cluster binding"/>
    <property type="evidence" value="ECO:0007669"/>
    <property type="project" value="InterPro"/>
</dbReference>
<accession>A0A7X9FS24</accession>
<protein>
    <submittedName>
        <fullName evidence="1">Cobalamin-binding domain-containing protein</fullName>
    </submittedName>
</protein>
<dbReference type="AlphaFoldDB" id="A0A7X9FS24"/>
<dbReference type="EMBL" id="JAAZON010000277">
    <property type="protein sequence ID" value="NMC62784.1"/>
    <property type="molecule type" value="Genomic_DNA"/>
</dbReference>
<sequence length="400" mass="46735">YISSLFTYELRRTVETAKYYQKSVESSKDIFIGGIGATLMPHYVRANGDFSIIEGQIDCPNKLEPGSPNLVTLLPDYDLLSCTEKRYTPSDAYFCRATIGCIRKCTFCAVPKLEPKFRKLRSLSSQVKEIIKTFGEKQDLIILDNNILAWEQFDKIIDEIKDLGFEKGSKRERRKRAVDFNQGLDARLLTEDKARLLSKICLKPVRLAFDTMAVEKHYRKAVIRLAKNGFYEFTNYLLFNCEDSPEDFFYRMSVNLELSEELGIRVTGFPMKYSPVDSVVRRYISPKWKWKYLRGIQCVLLATHGMVSPNPEFFAAAFGNNYEEFLNILSMPERYIIHRNAYKEEAKDWLREYKKLSESERNALLDVLAEIVRTKNKIKVFRENKRFLHLLNYYYPDVKG</sequence>
<dbReference type="Proteomes" id="UP000524246">
    <property type="component" value="Unassembled WGS sequence"/>
</dbReference>
<comment type="caution">
    <text evidence="1">The sequence shown here is derived from an EMBL/GenBank/DDBJ whole genome shotgun (WGS) entry which is preliminary data.</text>
</comment>
<name>A0A7X9FS24_9DELT</name>
<dbReference type="InterPro" id="IPR058240">
    <property type="entry name" value="rSAM_sf"/>
</dbReference>
<evidence type="ECO:0000313" key="1">
    <source>
        <dbReference type="EMBL" id="NMC62784.1"/>
    </source>
</evidence>
<reference evidence="1 2" key="1">
    <citation type="journal article" date="2020" name="Biotechnol. Biofuels">
        <title>New insights from the biogas microbiome by comprehensive genome-resolved metagenomics of nearly 1600 species originating from multiple anaerobic digesters.</title>
        <authorList>
            <person name="Campanaro S."/>
            <person name="Treu L."/>
            <person name="Rodriguez-R L.M."/>
            <person name="Kovalovszki A."/>
            <person name="Ziels R.M."/>
            <person name="Maus I."/>
            <person name="Zhu X."/>
            <person name="Kougias P.G."/>
            <person name="Basile A."/>
            <person name="Luo G."/>
            <person name="Schluter A."/>
            <person name="Konstantinidis K.T."/>
            <person name="Angelidaki I."/>
        </authorList>
    </citation>
    <scope>NUCLEOTIDE SEQUENCE [LARGE SCALE GENOMIC DNA]</scope>
    <source>
        <strain evidence="1">AS27yjCOA_65</strain>
    </source>
</reference>